<dbReference type="Pfam" id="PF20099">
    <property type="entry name" value="DUF6489"/>
    <property type="match status" value="1"/>
</dbReference>
<protein>
    <submittedName>
        <fullName evidence="1">Uncharacterized protein</fullName>
    </submittedName>
</protein>
<sequence>MKIKITVDCTPVEARAFLGLPDVSPLHDIYLERMKTLVEQGVTPDLVSEMMKGWSNMGDVGLGIAQQLFGQIGSTLTGGGTKGAAGKAGKS</sequence>
<evidence type="ECO:0000313" key="1">
    <source>
        <dbReference type="EMBL" id="QJQ31858.1"/>
    </source>
</evidence>
<dbReference type="InterPro" id="IPR045502">
    <property type="entry name" value="DUF6489"/>
</dbReference>
<reference evidence="1 2" key="1">
    <citation type="submission" date="2020-01" db="EMBL/GenBank/DDBJ databases">
        <title>Sphingomonas sp. strain CSW-10.</title>
        <authorList>
            <person name="Chen W.-M."/>
        </authorList>
    </citation>
    <scope>NUCLEOTIDE SEQUENCE [LARGE SCALE GENOMIC DNA]</scope>
    <source>
        <strain evidence="1 2">CSW-10</strain>
    </source>
</reference>
<dbReference type="KEGG" id="slan:GV829_04835"/>
<name>A0A6M4ARZ7_9SPHN</name>
<gene>
    <name evidence="1" type="ORF">GV829_04835</name>
</gene>
<dbReference type="RefSeq" id="WP_169944392.1">
    <property type="nucleotide sequence ID" value="NZ_CP053015.1"/>
</dbReference>
<dbReference type="AlphaFoldDB" id="A0A6M4ARZ7"/>
<evidence type="ECO:0000313" key="2">
    <source>
        <dbReference type="Proteomes" id="UP000503018"/>
    </source>
</evidence>
<dbReference type="EMBL" id="CP053015">
    <property type="protein sequence ID" value="QJQ31858.1"/>
    <property type="molecule type" value="Genomic_DNA"/>
</dbReference>
<proteinExistence type="predicted"/>
<keyword evidence="2" id="KW-1185">Reference proteome</keyword>
<accession>A0A6M4ARZ7</accession>
<organism evidence="1 2">
    <name type="scientific">Sphingomonas lacunae</name>
    <dbReference type="NCBI Taxonomy" id="2698828"/>
    <lineage>
        <taxon>Bacteria</taxon>
        <taxon>Pseudomonadati</taxon>
        <taxon>Pseudomonadota</taxon>
        <taxon>Alphaproteobacteria</taxon>
        <taxon>Sphingomonadales</taxon>
        <taxon>Sphingomonadaceae</taxon>
        <taxon>Sphingomonas</taxon>
    </lineage>
</organism>
<dbReference type="Proteomes" id="UP000503018">
    <property type="component" value="Chromosome"/>
</dbReference>